<evidence type="ECO:0000256" key="1">
    <source>
        <dbReference type="SAM" id="SignalP"/>
    </source>
</evidence>
<dbReference type="Proteomes" id="UP000230002">
    <property type="component" value="Unassembled WGS sequence"/>
</dbReference>
<sequence>MGTTRLDFLLALLELARAEGDPVDKPSPWSWPQWKKAFHVAGDTAPARREYAYSLEEGDAYKGMCHLGRWSSRVKTIVEGKVDRILKEAHLITGGAKTVCALVCVAFRSTIPDVIAEQIIQIGLRNPHVVIGILAEGLLGKRAYQAPTEHAYAWLSYVILAFKAHWQALYNTRMRFVDQIPWTIYAACQDVSNVHCCITDIYQYLSCLHALLVELDFHVSEDRLSQQDHYRNLLDAIATIAEGSDLNGKRIGVCLPPNMTQALDNLEADCVDIVLGAVAACRKLVDCDPDYVLEDFPEEFDAFALLSEAKVSHILDWEASSEVRNACARLEADPCLSDSHISEWDDDEIAACLFTVSTLPRFR</sequence>
<protein>
    <submittedName>
        <fullName evidence="2">Uncharacterized protein</fullName>
    </submittedName>
</protein>
<keyword evidence="3" id="KW-1185">Reference proteome</keyword>
<evidence type="ECO:0000313" key="3">
    <source>
        <dbReference type="Proteomes" id="UP000230002"/>
    </source>
</evidence>
<reference evidence="2 3" key="1">
    <citation type="journal article" date="2015" name="Sci. Rep.">
        <title>Chromosome-level genome map provides insights into diverse defense mechanisms in the medicinal fungus Ganoderma sinense.</title>
        <authorList>
            <person name="Zhu Y."/>
            <person name="Xu J."/>
            <person name="Sun C."/>
            <person name="Zhou S."/>
            <person name="Xu H."/>
            <person name="Nelson D.R."/>
            <person name="Qian J."/>
            <person name="Song J."/>
            <person name="Luo H."/>
            <person name="Xiang L."/>
            <person name="Li Y."/>
            <person name="Xu Z."/>
            <person name="Ji A."/>
            <person name="Wang L."/>
            <person name="Lu S."/>
            <person name="Hayward A."/>
            <person name="Sun W."/>
            <person name="Li X."/>
            <person name="Schwartz D.C."/>
            <person name="Wang Y."/>
            <person name="Chen S."/>
        </authorList>
    </citation>
    <scope>NUCLEOTIDE SEQUENCE [LARGE SCALE GENOMIC DNA]</scope>
    <source>
        <strain evidence="2 3">ZZ0214-1</strain>
    </source>
</reference>
<organism evidence="2 3">
    <name type="scientific">Ganoderma sinense ZZ0214-1</name>
    <dbReference type="NCBI Taxonomy" id="1077348"/>
    <lineage>
        <taxon>Eukaryota</taxon>
        <taxon>Fungi</taxon>
        <taxon>Dikarya</taxon>
        <taxon>Basidiomycota</taxon>
        <taxon>Agaricomycotina</taxon>
        <taxon>Agaricomycetes</taxon>
        <taxon>Polyporales</taxon>
        <taxon>Polyporaceae</taxon>
        <taxon>Ganoderma</taxon>
    </lineage>
</organism>
<dbReference type="AlphaFoldDB" id="A0A2G8S3Q6"/>
<keyword evidence="1" id="KW-0732">Signal</keyword>
<feature type="signal peptide" evidence="1">
    <location>
        <begin position="1"/>
        <end position="18"/>
    </location>
</feature>
<dbReference type="EMBL" id="AYKW01000023">
    <property type="protein sequence ID" value="PIL28406.1"/>
    <property type="molecule type" value="Genomic_DNA"/>
</dbReference>
<proteinExistence type="predicted"/>
<accession>A0A2G8S3Q6</accession>
<comment type="caution">
    <text evidence="2">The sequence shown here is derived from an EMBL/GenBank/DDBJ whole genome shotgun (WGS) entry which is preliminary data.</text>
</comment>
<evidence type="ECO:0000313" key="2">
    <source>
        <dbReference type="EMBL" id="PIL28406.1"/>
    </source>
</evidence>
<name>A0A2G8S3Q6_9APHY</name>
<dbReference type="OrthoDB" id="2762735at2759"/>
<gene>
    <name evidence="2" type="ORF">GSI_08440</name>
</gene>
<feature type="chain" id="PRO_5013647912" evidence="1">
    <location>
        <begin position="19"/>
        <end position="363"/>
    </location>
</feature>